<dbReference type="EMBL" id="KY565347">
    <property type="protein sequence ID" value="AQY55058.1"/>
    <property type="molecule type" value="Genomic_DNA"/>
</dbReference>
<reference evidence="1" key="1">
    <citation type="submission" date="2017-10" db="EMBL/GenBank/DDBJ databases">
        <title>Sequence, genome organization and annotation of the thermophilic 47,7-kb bacterophage TO-84 that infects Geobacillus stearothermophilus.</title>
        <authorList>
            <person name="Skowron P.M."/>
            <person name="Kropinski A."/>
            <person name="Los M."/>
        </authorList>
    </citation>
    <scope>NUCLEOTIDE SEQUENCE [LARGE SCALE GENOMIC DNA]</scope>
</reference>
<evidence type="ECO:0000313" key="2">
    <source>
        <dbReference type="Proteomes" id="UP000225660"/>
    </source>
</evidence>
<name>A0A1U9WQK8_9CAUD</name>
<keyword evidence="2" id="KW-1185">Reference proteome</keyword>
<accession>A0A1U9WQK8</accession>
<sequence length="69" mass="8235">MIRSKDYWEGYNHAQKEAEKRWEQARSELTARFIEIIEDSRRDVKGIGPKVHKALVEYVIERMMNGGRK</sequence>
<proteinExistence type="predicted"/>
<dbReference type="KEGG" id="vg:40075847"/>
<organism evidence="1 2">
    <name type="scientific">Geobacillus phage TP-84</name>
    <dbReference type="NCBI Taxonomy" id="1965361"/>
    <lineage>
        <taxon>Viruses</taxon>
        <taxon>Duplodnaviria</taxon>
        <taxon>Heunggongvirae</taxon>
        <taxon>Uroviricota</taxon>
        <taxon>Caudoviricetes</taxon>
        <taxon>Saundersvirus</taxon>
        <taxon>Saundersvirus Tp84</taxon>
    </lineage>
</organism>
<evidence type="ECO:0000313" key="1">
    <source>
        <dbReference type="EMBL" id="AQY55058.1"/>
    </source>
</evidence>
<dbReference type="Proteomes" id="UP000225660">
    <property type="component" value="Segment"/>
</dbReference>
<dbReference type="GeneID" id="40075847"/>
<dbReference type="RefSeq" id="YP_009600085.1">
    <property type="nucleotide sequence ID" value="NC_041918.2"/>
</dbReference>
<protein>
    <submittedName>
        <fullName evidence="1">Uncharacterized protein</fullName>
    </submittedName>
</protein>